<dbReference type="GO" id="GO:0046872">
    <property type="term" value="F:metal ion binding"/>
    <property type="evidence" value="ECO:0007669"/>
    <property type="project" value="UniProtKB-KW"/>
</dbReference>
<protein>
    <submittedName>
        <fullName evidence="6">Uncharacterized protein</fullName>
    </submittedName>
</protein>
<evidence type="ECO:0000313" key="7">
    <source>
        <dbReference type="Proteomes" id="UP000594262"/>
    </source>
</evidence>
<dbReference type="InterPro" id="IPR039790">
    <property type="entry name" value="CHRD1"/>
</dbReference>
<proteinExistence type="predicted"/>
<dbReference type="Proteomes" id="UP000594262">
    <property type="component" value="Unplaced"/>
</dbReference>
<dbReference type="PANTHER" id="PTHR46983:SF3">
    <property type="entry name" value="CHPADIPLOID STATE MAINTENANCE PROTEIN CHPA"/>
    <property type="match status" value="1"/>
</dbReference>
<accession>A0A7M5X6D4</accession>
<feature type="domain" description="CS" evidence="4">
    <location>
        <begin position="224"/>
        <end position="314"/>
    </location>
</feature>
<dbReference type="AlphaFoldDB" id="A0A7M5X6D4"/>
<dbReference type="EnsemblMetazoa" id="CLYHEMT018681.1">
    <property type="protein sequence ID" value="CLYHEMP018681.1"/>
    <property type="gene ID" value="CLYHEMG018681"/>
</dbReference>
<keyword evidence="3" id="KW-0862">Zinc</keyword>
<reference evidence="6" key="1">
    <citation type="submission" date="2021-01" db="UniProtKB">
        <authorList>
            <consortium name="EnsemblMetazoa"/>
        </authorList>
    </citation>
    <scope>IDENTIFICATION</scope>
</reference>
<evidence type="ECO:0000313" key="6">
    <source>
        <dbReference type="EnsemblMetazoa" id="CLYHEMP018681.1"/>
    </source>
</evidence>
<name>A0A7M5X6D4_9CNID</name>
<dbReference type="InterPro" id="IPR007051">
    <property type="entry name" value="CHORD_dom"/>
</dbReference>
<sequence length="320" mass="36118">MLYCYNKGCGKEFNENENCQESCQHHPGAPVFHDAYKGWSCCKKRSTDFTEFLNIPGCSKGFHNPEKPKLPEKKVEPTPDISEVITDGLPKLMKQKDPDTVLERPSDGTPSMKLNFNISQSLKTALQKLKEKLKQNSGEQDDNDDSIKVGAPCKHSGCEMKFLGEDRTHGECTYHPGYPVFHEGYKFWTCCNKRTSDFNEFLKQSGCSVGTCVWMKPSEIAEKKSVCRYDWHQTSKNVIISIYAKCCEPEKCCVEVNQTSMKASVAFNGGVNVFDLEVNLNGVIVPEKSSVEYLGTKCEIKLIKRDQFSWPKLEFVAPSS</sequence>
<feature type="domain" description="CHORD" evidence="5">
    <location>
        <begin position="153"/>
        <end position="232"/>
    </location>
</feature>
<dbReference type="RefSeq" id="XP_066930423.1">
    <property type="nucleotide sequence ID" value="XM_067074322.1"/>
</dbReference>
<dbReference type="InterPro" id="IPR007052">
    <property type="entry name" value="CS_dom"/>
</dbReference>
<dbReference type="Gene3D" id="4.10.1130.20">
    <property type="match status" value="2"/>
</dbReference>
<evidence type="ECO:0000259" key="5">
    <source>
        <dbReference type="PROSITE" id="PS51401"/>
    </source>
</evidence>
<feature type="domain" description="CHORD" evidence="5">
    <location>
        <begin position="4"/>
        <end position="63"/>
    </location>
</feature>
<dbReference type="PROSITE" id="PS51203">
    <property type="entry name" value="CS"/>
    <property type="match status" value="1"/>
</dbReference>
<evidence type="ECO:0000256" key="2">
    <source>
        <dbReference type="ARBA" id="ARBA00022737"/>
    </source>
</evidence>
<dbReference type="Pfam" id="PF04969">
    <property type="entry name" value="CS"/>
    <property type="match status" value="1"/>
</dbReference>
<dbReference type="GeneID" id="136817968"/>
<evidence type="ECO:0000256" key="1">
    <source>
        <dbReference type="ARBA" id="ARBA00022723"/>
    </source>
</evidence>
<keyword evidence="1" id="KW-0479">Metal-binding</keyword>
<dbReference type="PANTHER" id="PTHR46983">
    <property type="entry name" value="CYSTEINE AND HISTIDINE-RICH DOMAIN-CONTAINING PROTEIN 1"/>
    <property type="match status" value="1"/>
</dbReference>
<keyword evidence="7" id="KW-1185">Reference proteome</keyword>
<dbReference type="OrthoDB" id="10261079at2759"/>
<dbReference type="Pfam" id="PF04968">
    <property type="entry name" value="CHORD"/>
    <property type="match status" value="2"/>
</dbReference>
<dbReference type="SUPFAM" id="SSF49764">
    <property type="entry name" value="HSP20-like chaperones"/>
    <property type="match status" value="1"/>
</dbReference>
<dbReference type="InterPro" id="IPR008978">
    <property type="entry name" value="HSP20-like_chaperone"/>
</dbReference>
<keyword evidence="2" id="KW-0677">Repeat</keyword>
<organism evidence="6 7">
    <name type="scientific">Clytia hemisphaerica</name>
    <dbReference type="NCBI Taxonomy" id="252671"/>
    <lineage>
        <taxon>Eukaryota</taxon>
        <taxon>Metazoa</taxon>
        <taxon>Cnidaria</taxon>
        <taxon>Hydrozoa</taxon>
        <taxon>Hydroidolina</taxon>
        <taxon>Leptothecata</taxon>
        <taxon>Obeliida</taxon>
        <taxon>Clytiidae</taxon>
        <taxon>Clytia</taxon>
    </lineage>
</organism>
<dbReference type="Gene3D" id="2.60.40.790">
    <property type="match status" value="1"/>
</dbReference>
<evidence type="ECO:0000256" key="3">
    <source>
        <dbReference type="ARBA" id="ARBA00022833"/>
    </source>
</evidence>
<evidence type="ECO:0000259" key="4">
    <source>
        <dbReference type="PROSITE" id="PS51203"/>
    </source>
</evidence>
<dbReference type="PROSITE" id="PS51401">
    <property type="entry name" value="CHORD"/>
    <property type="match status" value="2"/>
</dbReference>